<dbReference type="AlphaFoldDB" id="L8HIV8"/>
<dbReference type="EMBL" id="KB007811">
    <property type="protein sequence ID" value="ELR24608.1"/>
    <property type="molecule type" value="Genomic_DNA"/>
</dbReference>
<dbReference type="Proteomes" id="UP000011083">
    <property type="component" value="Unassembled WGS sequence"/>
</dbReference>
<evidence type="ECO:0000256" key="2">
    <source>
        <dbReference type="SAM" id="MobiDB-lite"/>
    </source>
</evidence>
<organism evidence="4 5">
    <name type="scientific">Acanthamoeba castellanii (strain ATCC 30010 / Neff)</name>
    <dbReference type="NCBI Taxonomy" id="1257118"/>
    <lineage>
        <taxon>Eukaryota</taxon>
        <taxon>Amoebozoa</taxon>
        <taxon>Discosea</taxon>
        <taxon>Longamoebia</taxon>
        <taxon>Centramoebida</taxon>
        <taxon>Acanthamoebidae</taxon>
        <taxon>Acanthamoeba</taxon>
    </lineage>
</organism>
<evidence type="ECO:0000313" key="4">
    <source>
        <dbReference type="EMBL" id="ELR24608.1"/>
    </source>
</evidence>
<feature type="region of interest" description="Disordered" evidence="2">
    <location>
        <begin position="1"/>
        <end position="31"/>
    </location>
</feature>
<protein>
    <recommendedName>
        <fullName evidence="3">B box-type domain-containing protein</fullName>
    </recommendedName>
</protein>
<keyword evidence="1" id="KW-0479">Metal-binding</keyword>
<dbReference type="PANTHER" id="PTHR31560:SF0">
    <property type="entry name" value="UPF0652 PROTEIN C22H10.08"/>
    <property type="match status" value="1"/>
</dbReference>
<evidence type="ECO:0000259" key="3">
    <source>
        <dbReference type="PROSITE" id="PS50119"/>
    </source>
</evidence>
<dbReference type="Pfam" id="PF09418">
    <property type="entry name" value="DUF2009"/>
    <property type="match status" value="1"/>
</dbReference>
<dbReference type="VEuPathDB" id="AmoebaDB:ACA1_171920"/>
<keyword evidence="5" id="KW-1185">Reference proteome</keyword>
<proteinExistence type="predicted"/>
<feature type="domain" description="B box-type" evidence="3">
    <location>
        <begin position="30"/>
        <end position="72"/>
    </location>
</feature>
<dbReference type="GeneID" id="14925629"/>
<feature type="region of interest" description="Disordered" evidence="2">
    <location>
        <begin position="75"/>
        <end position="120"/>
    </location>
</feature>
<dbReference type="InterPro" id="IPR018553">
    <property type="entry name" value="E2_Ub-conjug_enz"/>
</dbReference>
<dbReference type="OrthoDB" id="406045at2759"/>
<dbReference type="KEGG" id="acan:ACA1_171920"/>
<sequence>MLESDGNFADKMSLEERDGEEEETTSVSAAPPGMCIECEDQPQEVLCEACGDVFCEVCFGALHRRGKRRLHVHKKLTDGTKASTSSLPQAPQKKARLTEEKEEEIDGDDDGDAVAPVPTTTPVSVEAMGEWFTERAKYIPVRLNLKERKLLRLLEAALQVSEYTDKVDIISFKGKAKRIYEQLQDICAILSGLVVANDYKAGQQLIKDHNFKDNEKFFQTIFEVGRRYKIMNPDSVNSEIQELLQFSCKKSIKTVFTVLTEHDALALLKDPHIMTATREVSPDGKSRGQIRQEIKEKERAVKYLSERYATASLAKEDIETLLYSIGDNNSYLTFNRDPVDKMIALLKQYFSPTNIEEGYSLAISYGQKGARLTHNHERQYYYALQSLTLWREIANDMFKLWYLSEEDLLSTVSPYRLRDTGQGLNRVQQAPLVRRAMHALLFHCQEKIGHWVGSSVIHLGDHNVPNALMFIDKYTQVSRILNPIVICIQQIEELVRDDGLKRYIDHTFGGVDKLRKDILRDFFMHAFDGSGADFFDAGSCIDGRLTSAWNWCSKIEKKAYYPVFLLTGFIGFDGDFQK</sequence>
<keyword evidence="1" id="KW-0863">Zinc-finger</keyword>
<name>L8HIV8_ACACF</name>
<dbReference type="InterPro" id="IPR000315">
    <property type="entry name" value="Znf_B-box"/>
</dbReference>
<dbReference type="RefSeq" id="XP_004356508.1">
    <property type="nucleotide sequence ID" value="XM_004356455.1"/>
</dbReference>
<feature type="compositionally biased region" description="Acidic residues" evidence="2">
    <location>
        <begin position="100"/>
        <end position="112"/>
    </location>
</feature>
<reference evidence="4 5" key="1">
    <citation type="journal article" date="2013" name="Genome Biol.">
        <title>Genome of Acanthamoeba castellanii highlights extensive lateral gene transfer and early evolution of tyrosine kinase signaling.</title>
        <authorList>
            <person name="Clarke M."/>
            <person name="Lohan A.J."/>
            <person name="Liu B."/>
            <person name="Lagkouvardos I."/>
            <person name="Roy S."/>
            <person name="Zafar N."/>
            <person name="Bertelli C."/>
            <person name="Schilde C."/>
            <person name="Kianianmomeni A."/>
            <person name="Burglin T.R."/>
            <person name="Frech C."/>
            <person name="Turcotte B."/>
            <person name="Kopec K.O."/>
            <person name="Synnott J.M."/>
            <person name="Choo C."/>
            <person name="Paponov I."/>
            <person name="Finkler A."/>
            <person name="Soon Heng Tan C."/>
            <person name="Hutchins A.P."/>
            <person name="Weinmeier T."/>
            <person name="Rattei T."/>
            <person name="Chu J.S."/>
            <person name="Gimenez G."/>
            <person name="Irimia M."/>
            <person name="Rigden D.J."/>
            <person name="Fitzpatrick D.A."/>
            <person name="Lorenzo-Morales J."/>
            <person name="Bateman A."/>
            <person name="Chiu C.H."/>
            <person name="Tang P."/>
            <person name="Hegemann P."/>
            <person name="Fromm H."/>
            <person name="Raoult D."/>
            <person name="Greub G."/>
            <person name="Miranda-Saavedra D."/>
            <person name="Chen N."/>
            <person name="Nash P."/>
            <person name="Ginger M.L."/>
            <person name="Horn M."/>
            <person name="Schaap P."/>
            <person name="Caler L."/>
            <person name="Loftus B."/>
        </authorList>
    </citation>
    <scope>NUCLEOTIDE SEQUENCE [LARGE SCALE GENOMIC DNA]</scope>
    <source>
        <strain evidence="4 5">Neff</strain>
    </source>
</reference>
<dbReference type="CDD" id="cd20208">
    <property type="entry name" value="Bbox1_DUF2009"/>
    <property type="match status" value="1"/>
</dbReference>
<feature type="compositionally biased region" description="Polar residues" evidence="2">
    <location>
        <begin position="80"/>
        <end position="89"/>
    </location>
</feature>
<keyword evidence="1" id="KW-0862">Zinc</keyword>
<accession>L8HIV8</accession>
<evidence type="ECO:0000256" key="1">
    <source>
        <dbReference type="PROSITE-ProRule" id="PRU00024"/>
    </source>
</evidence>
<dbReference type="PROSITE" id="PS50119">
    <property type="entry name" value="ZF_BBOX"/>
    <property type="match status" value="1"/>
</dbReference>
<dbReference type="OMA" id="DAFAHMF"/>
<dbReference type="PANTHER" id="PTHR31560">
    <property type="entry name" value="UPF0652 PROTEIN C16A11.03C-RELATED"/>
    <property type="match status" value="1"/>
</dbReference>
<dbReference type="InterPro" id="IPR057668">
    <property type="entry name" value="E2_Ub-conjug_enz_C"/>
</dbReference>
<dbReference type="Pfam" id="PF22586">
    <property type="entry name" value="ANCHR-like_BBOX"/>
    <property type="match status" value="1"/>
</dbReference>
<dbReference type="GO" id="GO:0008270">
    <property type="term" value="F:zinc ion binding"/>
    <property type="evidence" value="ECO:0007669"/>
    <property type="project" value="UniProtKB-KW"/>
</dbReference>
<gene>
    <name evidence="4" type="ORF">ACA1_171920</name>
</gene>
<evidence type="ECO:0000313" key="5">
    <source>
        <dbReference type="Proteomes" id="UP000011083"/>
    </source>
</evidence>